<dbReference type="Gramene" id="Pp3c11_120V3.1">
    <property type="protein sequence ID" value="Pp3c11_120V3.1"/>
    <property type="gene ID" value="Pp3c11_120"/>
</dbReference>
<evidence type="ECO:0000256" key="1">
    <source>
        <dbReference type="SAM" id="MobiDB-lite"/>
    </source>
</evidence>
<reference evidence="4" key="3">
    <citation type="submission" date="2020-12" db="UniProtKB">
        <authorList>
            <consortium name="EnsemblPlants"/>
        </authorList>
    </citation>
    <scope>IDENTIFICATION</scope>
</reference>
<feature type="compositionally biased region" description="Low complexity" evidence="1">
    <location>
        <begin position="128"/>
        <end position="138"/>
    </location>
</feature>
<gene>
    <name evidence="3" type="ORF">PHYPA_014387</name>
</gene>
<organism evidence="3">
    <name type="scientific">Physcomitrium patens</name>
    <name type="common">Spreading-leaved earth moss</name>
    <name type="synonym">Physcomitrella patens</name>
    <dbReference type="NCBI Taxonomy" id="3218"/>
    <lineage>
        <taxon>Eukaryota</taxon>
        <taxon>Viridiplantae</taxon>
        <taxon>Streptophyta</taxon>
        <taxon>Embryophyta</taxon>
        <taxon>Bryophyta</taxon>
        <taxon>Bryophytina</taxon>
        <taxon>Bryopsida</taxon>
        <taxon>Funariidae</taxon>
        <taxon>Funariales</taxon>
        <taxon>Funariaceae</taxon>
        <taxon>Physcomitrium</taxon>
    </lineage>
</organism>
<evidence type="ECO:0000259" key="2">
    <source>
        <dbReference type="Pfam" id="PF24289"/>
    </source>
</evidence>
<dbReference type="PaxDb" id="3218-PP1S39_15V6.1"/>
<keyword evidence="5" id="KW-1185">Reference proteome</keyword>
<protein>
    <recommendedName>
        <fullName evidence="2">DUF7477 domain-containing protein</fullName>
    </recommendedName>
</protein>
<sequence>MSDSDFYDMRLLSLIEHVEKGNEDGLYTSSVASCTNLWALVMDARIRFIAQVHELSHVFTVLKCMWIYLEIYLKSGACGLSEVTTGGRSGGSYNGSSQARAVTCYDRTFGYESLSYDRALTSHDPSHLSRYSSSANSSAGYVTL</sequence>
<dbReference type="InParanoid" id="A0A2K1JSU8"/>
<proteinExistence type="predicted"/>
<feature type="domain" description="DUF7477" evidence="2">
    <location>
        <begin position="7"/>
        <end position="67"/>
    </location>
</feature>
<dbReference type="EnsemblPlants" id="Pp3c11_120V3.1">
    <property type="protein sequence ID" value="Pp3c11_120V3.1"/>
    <property type="gene ID" value="Pp3c11_120"/>
</dbReference>
<reference evidence="3 5" key="1">
    <citation type="journal article" date="2008" name="Science">
        <title>The Physcomitrella genome reveals evolutionary insights into the conquest of land by plants.</title>
        <authorList>
            <person name="Rensing S."/>
            <person name="Lang D."/>
            <person name="Zimmer A."/>
            <person name="Terry A."/>
            <person name="Salamov A."/>
            <person name="Shapiro H."/>
            <person name="Nishiyama T."/>
            <person name="Perroud P.-F."/>
            <person name="Lindquist E."/>
            <person name="Kamisugi Y."/>
            <person name="Tanahashi T."/>
            <person name="Sakakibara K."/>
            <person name="Fujita T."/>
            <person name="Oishi K."/>
            <person name="Shin-I T."/>
            <person name="Kuroki Y."/>
            <person name="Toyoda A."/>
            <person name="Suzuki Y."/>
            <person name="Hashimoto A."/>
            <person name="Yamaguchi K."/>
            <person name="Sugano A."/>
            <person name="Kohara Y."/>
            <person name="Fujiyama A."/>
            <person name="Anterola A."/>
            <person name="Aoki S."/>
            <person name="Ashton N."/>
            <person name="Barbazuk W.B."/>
            <person name="Barker E."/>
            <person name="Bennetzen J."/>
            <person name="Bezanilla M."/>
            <person name="Blankenship R."/>
            <person name="Cho S.H."/>
            <person name="Dutcher S."/>
            <person name="Estelle M."/>
            <person name="Fawcett J.A."/>
            <person name="Gundlach H."/>
            <person name="Hanada K."/>
            <person name="Heyl A."/>
            <person name="Hicks K.A."/>
            <person name="Hugh J."/>
            <person name="Lohr M."/>
            <person name="Mayer K."/>
            <person name="Melkozernov A."/>
            <person name="Murata T."/>
            <person name="Nelson D."/>
            <person name="Pils B."/>
            <person name="Prigge M."/>
            <person name="Reiss B."/>
            <person name="Renner T."/>
            <person name="Rombauts S."/>
            <person name="Rushton P."/>
            <person name="Sanderfoot A."/>
            <person name="Schween G."/>
            <person name="Shiu S.-H."/>
            <person name="Stueber K."/>
            <person name="Theodoulou F.L."/>
            <person name="Tu H."/>
            <person name="Van de Peer Y."/>
            <person name="Verrier P.J."/>
            <person name="Waters E."/>
            <person name="Wood A."/>
            <person name="Yang L."/>
            <person name="Cove D."/>
            <person name="Cuming A."/>
            <person name="Hasebe M."/>
            <person name="Lucas S."/>
            <person name="Mishler D.B."/>
            <person name="Reski R."/>
            <person name="Grigoriev I."/>
            <person name="Quatrano R.S."/>
            <person name="Boore J.L."/>
        </authorList>
    </citation>
    <scope>NUCLEOTIDE SEQUENCE [LARGE SCALE GENOMIC DNA]</scope>
    <source>
        <strain evidence="4 5">cv. Gransden 2004</strain>
    </source>
</reference>
<evidence type="ECO:0000313" key="5">
    <source>
        <dbReference type="Proteomes" id="UP000006727"/>
    </source>
</evidence>
<dbReference type="STRING" id="3218.A0A2K1JSU8"/>
<reference evidence="3 5" key="2">
    <citation type="journal article" date="2018" name="Plant J.">
        <title>The Physcomitrella patens chromosome-scale assembly reveals moss genome structure and evolution.</title>
        <authorList>
            <person name="Lang D."/>
            <person name="Ullrich K.K."/>
            <person name="Murat F."/>
            <person name="Fuchs J."/>
            <person name="Jenkins J."/>
            <person name="Haas F.B."/>
            <person name="Piednoel M."/>
            <person name="Gundlach H."/>
            <person name="Van Bel M."/>
            <person name="Meyberg R."/>
            <person name="Vives C."/>
            <person name="Morata J."/>
            <person name="Symeonidi A."/>
            <person name="Hiss M."/>
            <person name="Muchero W."/>
            <person name="Kamisugi Y."/>
            <person name="Saleh O."/>
            <person name="Blanc G."/>
            <person name="Decker E.L."/>
            <person name="van Gessel N."/>
            <person name="Grimwood J."/>
            <person name="Hayes R.D."/>
            <person name="Graham S.W."/>
            <person name="Gunter L.E."/>
            <person name="McDaniel S.F."/>
            <person name="Hoernstein S.N.W."/>
            <person name="Larsson A."/>
            <person name="Li F.W."/>
            <person name="Perroud P.F."/>
            <person name="Phillips J."/>
            <person name="Ranjan P."/>
            <person name="Rokshar D.S."/>
            <person name="Rothfels C.J."/>
            <person name="Schneider L."/>
            <person name="Shu S."/>
            <person name="Stevenson D.W."/>
            <person name="Thummler F."/>
            <person name="Tillich M."/>
            <person name="Villarreal Aguilar J.C."/>
            <person name="Widiez T."/>
            <person name="Wong G.K."/>
            <person name="Wymore A."/>
            <person name="Zhang Y."/>
            <person name="Zimmer A.D."/>
            <person name="Quatrano R.S."/>
            <person name="Mayer K.F.X."/>
            <person name="Goodstein D."/>
            <person name="Casacuberta J.M."/>
            <person name="Vandepoele K."/>
            <person name="Reski R."/>
            <person name="Cuming A.C."/>
            <person name="Tuskan G.A."/>
            <person name="Maumus F."/>
            <person name="Salse J."/>
            <person name="Schmutz J."/>
            <person name="Rensing S.A."/>
        </authorList>
    </citation>
    <scope>NUCLEOTIDE SEQUENCE [LARGE SCALE GENOMIC DNA]</scope>
    <source>
        <strain evidence="4 5">cv. Gransden 2004</strain>
    </source>
</reference>
<dbReference type="Pfam" id="PF24289">
    <property type="entry name" value="DUF7477"/>
    <property type="match status" value="1"/>
</dbReference>
<feature type="region of interest" description="Disordered" evidence="1">
    <location>
        <begin position="122"/>
        <end position="144"/>
    </location>
</feature>
<dbReference type="EMBL" id="ABEU02000011">
    <property type="protein sequence ID" value="PNR44618.1"/>
    <property type="molecule type" value="Genomic_DNA"/>
</dbReference>
<dbReference type="InterPro" id="IPR055900">
    <property type="entry name" value="DUF7477"/>
</dbReference>
<dbReference type="Proteomes" id="UP000006727">
    <property type="component" value="Chromosome 11"/>
</dbReference>
<evidence type="ECO:0000313" key="4">
    <source>
        <dbReference type="EnsemblPlants" id="Pp3c11_120V3.1"/>
    </source>
</evidence>
<name>A0A2K1JSU8_PHYPA</name>
<evidence type="ECO:0000313" key="3">
    <source>
        <dbReference type="EMBL" id="PNR44618.1"/>
    </source>
</evidence>
<accession>A0A2K1JSU8</accession>
<dbReference type="AlphaFoldDB" id="A0A2K1JSU8"/>